<evidence type="ECO:0000256" key="2">
    <source>
        <dbReference type="ARBA" id="ARBA00018324"/>
    </source>
</evidence>
<dbReference type="Proteomes" id="UP001178461">
    <property type="component" value="Chromosome 8"/>
</dbReference>
<dbReference type="Pfam" id="PF05536">
    <property type="entry name" value="Neurochondrin"/>
    <property type="match status" value="1"/>
</dbReference>
<dbReference type="EMBL" id="OX395133">
    <property type="protein sequence ID" value="CAI5781673.1"/>
    <property type="molecule type" value="Genomic_DNA"/>
</dbReference>
<name>A0AA35PDT9_9SAUR</name>
<dbReference type="PANTHER" id="PTHR13109">
    <property type="entry name" value="NEUROCHONDRIN"/>
    <property type="match status" value="1"/>
</dbReference>
<dbReference type="GO" id="GO:0031175">
    <property type="term" value="P:neuron projection development"/>
    <property type="evidence" value="ECO:0007669"/>
    <property type="project" value="TreeGrafter"/>
</dbReference>
<dbReference type="AlphaFoldDB" id="A0AA35PDT9"/>
<comment type="similarity">
    <text evidence="1">Belongs to the neurochondrin family.</text>
</comment>
<dbReference type="GO" id="GO:0030425">
    <property type="term" value="C:dendrite"/>
    <property type="evidence" value="ECO:0007669"/>
    <property type="project" value="TreeGrafter"/>
</dbReference>
<dbReference type="GO" id="GO:0048168">
    <property type="term" value="P:regulation of neuronal synaptic plasticity"/>
    <property type="evidence" value="ECO:0007669"/>
    <property type="project" value="TreeGrafter"/>
</dbReference>
<evidence type="ECO:0000313" key="4">
    <source>
        <dbReference type="Proteomes" id="UP001178461"/>
    </source>
</evidence>
<proteinExistence type="inferred from homology"/>
<evidence type="ECO:0000313" key="3">
    <source>
        <dbReference type="EMBL" id="CAI5781673.1"/>
    </source>
</evidence>
<protein>
    <recommendedName>
        <fullName evidence="2">Neurochondrin</fullName>
    </recommendedName>
</protein>
<dbReference type="PANTHER" id="PTHR13109:SF7">
    <property type="entry name" value="NEUROCHONDRIN"/>
    <property type="match status" value="1"/>
</dbReference>
<accession>A0AA35PDT9</accession>
<sequence length="730" mass="80625">MRLTSLLRKRRADIMASNSGIVPDDGESSKNPTLERCLNVLRDASNDSEQFAALLLVTKAAKAGEINSKTRRRIFDAVGFTFPNRLLTSKDAPEGCTQHTFQALGLTLLACFCTDPDLARHPQVLNKIPVFNDVISTCKPGDASCNAMIDDAYQCLRAIMATPKGPRELVNRGTVPALCRAYVKHGYGFDQAFKLLVGLLIAAEAKCWQRATVDLMGVLNVLSLEFQKAEDMTKFQLCEVLPRFIPPLLSPNAECLLPLYRGLASILTSKLSTSQRDPALKLAACLSQACGSEWIQGGGAGSKFFALLSNLACVEVRLTLEELDLAEVDKKQELMAACYVLMETAIVECTKEKGSLLLETQKVQLVGILEEAFGAVIHYLRQVGRKKLDDPFIFASVRILGAWLAEETSSLKQEICDLLPFLIYYAKMRFEEEKRVRSSLQQEAEQAGQSSIQPPVWQGDAIRFLLPGLSHLTAEDRPRGILISEGAPVLLCQYFLYRWEIFVSNTDTLTTSTTVETSLQTCCEIFLNLVVTAPDLISREDCFATLMDTLLKSLPSLLPQREHLGLTANVATLGLMMSKRLFAYPGLQGTPESEGFFDAAIRFLAEAHVAQTDLDGEKVTMSVSPTYKAAWPAIRELWFLGMQAFASCVPLFLWLPQDVLRSGWLQELLALLGRVAPSSVDLEVVRAFQGILVELARASQPCLEMIQQHRGLEMASLYGMAALEQCLSEQ</sequence>
<reference evidence="3" key="1">
    <citation type="submission" date="2022-12" db="EMBL/GenBank/DDBJ databases">
        <authorList>
            <person name="Alioto T."/>
            <person name="Alioto T."/>
            <person name="Gomez Garrido J."/>
        </authorList>
    </citation>
    <scope>NUCLEOTIDE SEQUENCE</scope>
</reference>
<gene>
    <name evidence="3" type="ORF">PODLI_1B020497</name>
</gene>
<evidence type="ECO:0000256" key="1">
    <source>
        <dbReference type="ARBA" id="ARBA00006927"/>
    </source>
</evidence>
<organism evidence="3 4">
    <name type="scientific">Podarcis lilfordi</name>
    <name type="common">Lilford's wall lizard</name>
    <dbReference type="NCBI Taxonomy" id="74358"/>
    <lineage>
        <taxon>Eukaryota</taxon>
        <taxon>Metazoa</taxon>
        <taxon>Chordata</taxon>
        <taxon>Craniata</taxon>
        <taxon>Vertebrata</taxon>
        <taxon>Euteleostomi</taxon>
        <taxon>Lepidosauria</taxon>
        <taxon>Squamata</taxon>
        <taxon>Bifurcata</taxon>
        <taxon>Unidentata</taxon>
        <taxon>Episquamata</taxon>
        <taxon>Laterata</taxon>
        <taxon>Lacertibaenia</taxon>
        <taxon>Lacertidae</taxon>
        <taxon>Podarcis</taxon>
    </lineage>
</organism>
<keyword evidence="4" id="KW-1185">Reference proteome</keyword>
<dbReference type="InterPro" id="IPR008709">
    <property type="entry name" value="Neurochondrin"/>
</dbReference>